<evidence type="ECO:0000313" key="11">
    <source>
        <dbReference type="Proteomes" id="UP000025047"/>
    </source>
</evidence>
<dbReference type="GO" id="GO:0006520">
    <property type="term" value="P:amino acid metabolic process"/>
    <property type="evidence" value="ECO:0007669"/>
    <property type="project" value="InterPro"/>
</dbReference>
<accession>A0A017H9L4</accession>
<dbReference type="FunFam" id="3.40.640.10:FF:000033">
    <property type="entry name" value="Aspartate aminotransferase"/>
    <property type="match status" value="1"/>
</dbReference>
<dbReference type="eggNOG" id="COG0436">
    <property type="taxonomic scope" value="Bacteria"/>
</dbReference>
<comment type="cofactor">
    <cofactor evidence="1 8">
        <name>pyridoxal 5'-phosphate</name>
        <dbReference type="ChEBI" id="CHEBI:597326"/>
    </cofactor>
</comment>
<dbReference type="InterPro" id="IPR015424">
    <property type="entry name" value="PyrdxlP-dep_Trfase"/>
</dbReference>
<dbReference type="EMBL" id="APGJ01000007">
    <property type="protein sequence ID" value="EYD71031.1"/>
    <property type="molecule type" value="Genomic_DNA"/>
</dbReference>
<dbReference type="GO" id="GO:0004069">
    <property type="term" value="F:L-aspartate:2-oxoglutarate aminotransferase activity"/>
    <property type="evidence" value="ECO:0007669"/>
    <property type="project" value="UniProtKB-EC"/>
</dbReference>
<evidence type="ECO:0000313" key="10">
    <source>
        <dbReference type="EMBL" id="EYD71031.1"/>
    </source>
</evidence>
<sequence>MPFLSETLSRVKPSPTMAMTNKAAELRAQGRDIIGLSAGEPDFDTPANIAEAGRRAIAEGRTRYTAVDGIPELKRAICAKFKRDNGLNYAPGEVSVGTGGKQVLYNALMATLNPGDEVIIPAPYWVSYPDMVLLAGGTPVTVACGIETGFRITPDQLEAAITPSTKWFLFNSPSNPTGAGYSQDELKALAQVLLRHPHVWVMTDDMYEHLTFGDFRFTTPAQVEPALKERTLTVNGVSKAYAMTGWRIGYAAGPEKLIRAMAKLQSQSTSNPSSISQWAAVEALTGPQDFIAANNAVFERRRDLVVAALNDCAGITCPVPDGAFYVYPDISGCIGKTSAGGAAITDDEAFATALLEEEGVAVVFGAAFGLSPNFRVSYATSDAALSEACARIRRFCEGLR</sequence>
<dbReference type="InterPro" id="IPR050596">
    <property type="entry name" value="AspAT/PAT-like"/>
</dbReference>
<keyword evidence="11" id="KW-1185">Reference proteome</keyword>
<dbReference type="Gene3D" id="3.40.640.10">
    <property type="entry name" value="Type I PLP-dependent aspartate aminotransferase-like (Major domain)"/>
    <property type="match status" value="1"/>
</dbReference>
<dbReference type="Gene3D" id="3.90.1150.10">
    <property type="entry name" value="Aspartate Aminotransferase, domain 1"/>
    <property type="match status" value="1"/>
</dbReference>
<dbReference type="STRING" id="1122180.Lokhon_02676"/>
<name>A0A017H9L4_9RHOB</name>
<comment type="subunit">
    <text evidence="3">Homodimer.</text>
</comment>
<evidence type="ECO:0000256" key="3">
    <source>
        <dbReference type="ARBA" id="ARBA00011738"/>
    </source>
</evidence>
<dbReference type="InterPro" id="IPR004838">
    <property type="entry name" value="NHTrfase_class1_PyrdxlP-BS"/>
</dbReference>
<dbReference type="EC" id="2.6.1.-" evidence="8"/>
<keyword evidence="5 8" id="KW-0808">Transferase</keyword>
<evidence type="ECO:0000259" key="9">
    <source>
        <dbReference type="Pfam" id="PF00155"/>
    </source>
</evidence>
<organism evidence="10 11">
    <name type="scientific">Limimaricola hongkongensis DSM 17492</name>
    <dbReference type="NCBI Taxonomy" id="1122180"/>
    <lineage>
        <taxon>Bacteria</taxon>
        <taxon>Pseudomonadati</taxon>
        <taxon>Pseudomonadota</taxon>
        <taxon>Alphaproteobacteria</taxon>
        <taxon>Rhodobacterales</taxon>
        <taxon>Paracoccaceae</taxon>
        <taxon>Limimaricola</taxon>
    </lineage>
</organism>
<dbReference type="InterPro" id="IPR004839">
    <property type="entry name" value="Aminotransferase_I/II_large"/>
</dbReference>
<dbReference type="Pfam" id="PF00155">
    <property type="entry name" value="Aminotran_1_2"/>
    <property type="match status" value="1"/>
</dbReference>
<dbReference type="CDD" id="cd00609">
    <property type="entry name" value="AAT_like"/>
    <property type="match status" value="1"/>
</dbReference>
<dbReference type="SUPFAM" id="SSF53383">
    <property type="entry name" value="PLP-dependent transferases"/>
    <property type="match status" value="1"/>
</dbReference>
<dbReference type="AlphaFoldDB" id="A0A017H9L4"/>
<feature type="domain" description="Aminotransferase class I/classII large" evidence="9">
    <location>
        <begin position="32"/>
        <end position="392"/>
    </location>
</feature>
<evidence type="ECO:0000256" key="5">
    <source>
        <dbReference type="ARBA" id="ARBA00022679"/>
    </source>
</evidence>
<protein>
    <recommendedName>
        <fullName evidence="8">Aminotransferase</fullName>
        <ecNumber evidence="8">2.6.1.-</ecNumber>
    </recommendedName>
</protein>
<dbReference type="Proteomes" id="UP000025047">
    <property type="component" value="Unassembled WGS sequence"/>
</dbReference>
<evidence type="ECO:0000256" key="7">
    <source>
        <dbReference type="ARBA" id="ARBA00049185"/>
    </source>
</evidence>
<proteinExistence type="inferred from homology"/>
<dbReference type="InterPro" id="IPR015422">
    <property type="entry name" value="PyrdxlP-dep_Trfase_small"/>
</dbReference>
<dbReference type="PANTHER" id="PTHR46383:SF1">
    <property type="entry name" value="ASPARTATE AMINOTRANSFERASE"/>
    <property type="match status" value="1"/>
</dbReference>
<dbReference type="RefSeq" id="WP_017927125.1">
    <property type="nucleotide sequence ID" value="NZ_KB822995.1"/>
</dbReference>
<dbReference type="GO" id="GO:0030170">
    <property type="term" value="F:pyridoxal phosphate binding"/>
    <property type="evidence" value="ECO:0007669"/>
    <property type="project" value="InterPro"/>
</dbReference>
<dbReference type="PATRIC" id="fig|1122180.6.peg.2658"/>
<reference evidence="10 11" key="1">
    <citation type="submission" date="2013-03" db="EMBL/GenBank/DDBJ databases">
        <authorList>
            <person name="Fiebig A."/>
            <person name="Goeker M."/>
            <person name="Klenk H.-P.P."/>
        </authorList>
    </citation>
    <scope>NUCLEOTIDE SEQUENCE [LARGE SCALE GENOMIC DNA]</scope>
    <source>
        <strain evidence="10 11">DSM 17492</strain>
    </source>
</reference>
<dbReference type="HOGENOM" id="CLU_017584_4_3_5"/>
<dbReference type="PANTHER" id="PTHR46383">
    <property type="entry name" value="ASPARTATE AMINOTRANSFERASE"/>
    <property type="match status" value="1"/>
</dbReference>
<evidence type="ECO:0000256" key="2">
    <source>
        <dbReference type="ARBA" id="ARBA00007441"/>
    </source>
</evidence>
<keyword evidence="6" id="KW-0663">Pyridoxal phosphate</keyword>
<evidence type="ECO:0000256" key="8">
    <source>
        <dbReference type="RuleBase" id="RU000481"/>
    </source>
</evidence>
<dbReference type="PROSITE" id="PS00105">
    <property type="entry name" value="AA_TRANSFER_CLASS_1"/>
    <property type="match status" value="1"/>
</dbReference>
<evidence type="ECO:0000256" key="6">
    <source>
        <dbReference type="ARBA" id="ARBA00022898"/>
    </source>
</evidence>
<gene>
    <name evidence="10" type="ORF">Lokhon_02676</name>
</gene>
<evidence type="ECO:0000256" key="1">
    <source>
        <dbReference type="ARBA" id="ARBA00001933"/>
    </source>
</evidence>
<dbReference type="InterPro" id="IPR015421">
    <property type="entry name" value="PyrdxlP-dep_Trfase_major"/>
</dbReference>
<comment type="catalytic activity">
    <reaction evidence="7">
        <text>L-aspartate + 2-oxoglutarate = oxaloacetate + L-glutamate</text>
        <dbReference type="Rhea" id="RHEA:21824"/>
        <dbReference type="ChEBI" id="CHEBI:16452"/>
        <dbReference type="ChEBI" id="CHEBI:16810"/>
        <dbReference type="ChEBI" id="CHEBI:29985"/>
        <dbReference type="ChEBI" id="CHEBI:29991"/>
        <dbReference type="EC" id="2.6.1.1"/>
    </reaction>
</comment>
<comment type="caution">
    <text evidence="10">The sequence shown here is derived from an EMBL/GenBank/DDBJ whole genome shotgun (WGS) entry which is preliminary data.</text>
</comment>
<evidence type="ECO:0000256" key="4">
    <source>
        <dbReference type="ARBA" id="ARBA00022576"/>
    </source>
</evidence>
<comment type="similarity">
    <text evidence="2 8">Belongs to the class-I pyridoxal-phosphate-dependent aminotransferase family.</text>
</comment>
<keyword evidence="4 8" id="KW-0032">Aminotransferase</keyword>
<dbReference type="OrthoDB" id="9763453at2"/>